<dbReference type="InterPro" id="IPR039422">
    <property type="entry name" value="MarR/SlyA-like"/>
</dbReference>
<dbReference type="Pfam" id="PF01047">
    <property type="entry name" value="MarR"/>
    <property type="match status" value="1"/>
</dbReference>
<sequence length="179" mass="20320">MAGEMSLEVLFEDLQKVNRALRAGSLRQGDLQITRVQWMILRTLRKRPGCPIGQLAEKLDVRPSTMSQMLDRLEKMGWIIRRISSTDSRVRTVDLTPEGERVIRAVESTWLSRLRRPFEALSEEERVQLVTLFHKLAQAIPADRGVDDPDGQAIPPDRSVDEPRGPHDFATGQGDPVDR</sequence>
<reference evidence="5" key="1">
    <citation type="submission" date="2016-10" db="EMBL/GenBank/DDBJ databases">
        <authorList>
            <person name="Varghese N."/>
        </authorList>
    </citation>
    <scope>NUCLEOTIDE SEQUENCE [LARGE SCALE GENOMIC DNA]</scope>
    <source>
        <strain evidence="5">DSM 17980</strain>
    </source>
</reference>
<name>A0A1I7HY25_9BACL</name>
<accession>A0A1I7HY25</accession>
<dbReference type="SMART" id="SM00347">
    <property type="entry name" value="HTH_MARR"/>
    <property type="match status" value="1"/>
</dbReference>
<dbReference type="RefSeq" id="WP_074950721.1">
    <property type="nucleotide sequence ID" value="NZ_FPBV01000005.1"/>
</dbReference>
<dbReference type="GO" id="GO:0006950">
    <property type="term" value="P:response to stress"/>
    <property type="evidence" value="ECO:0007669"/>
    <property type="project" value="TreeGrafter"/>
</dbReference>
<dbReference type="OrthoDB" id="327696at2"/>
<dbReference type="AlphaFoldDB" id="A0A1I7HY25"/>
<organism evidence="4 5">
    <name type="scientific">Alicyclobacillus macrosporangiidus</name>
    <dbReference type="NCBI Taxonomy" id="392015"/>
    <lineage>
        <taxon>Bacteria</taxon>
        <taxon>Bacillati</taxon>
        <taxon>Bacillota</taxon>
        <taxon>Bacilli</taxon>
        <taxon>Bacillales</taxon>
        <taxon>Alicyclobacillaceae</taxon>
        <taxon>Alicyclobacillus</taxon>
    </lineage>
</organism>
<feature type="compositionally biased region" description="Basic and acidic residues" evidence="2">
    <location>
        <begin position="158"/>
        <end position="167"/>
    </location>
</feature>
<evidence type="ECO:0000313" key="5">
    <source>
        <dbReference type="Proteomes" id="UP000183508"/>
    </source>
</evidence>
<dbReference type="SUPFAM" id="SSF46785">
    <property type="entry name" value="Winged helix' DNA-binding domain"/>
    <property type="match status" value="1"/>
</dbReference>
<gene>
    <name evidence="4" type="ORF">SAMN05421543_105163</name>
</gene>
<dbReference type="InterPro" id="IPR036388">
    <property type="entry name" value="WH-like_DNA-bd_sf"/>
</dbReference>
<dbReference type="CDD" id="cd00090">
    <property type="entry name" value="HTH_ARSR"/>
    <property type="match status" value="1"/>
</dbReference>
<dbReference type="PRINTS" id="PR00598">
    <property type="entry name" value="HTHMARR"/>
</dbReference>
<dbReference type="PANTHER" id="PTHR33164:SF57">
    <property type="entry name" value="MARR-FAMILY TRANSCRIPTIONAL REGULATOR"/>
    <property type="match status" value="1"/>
</dbReference>
<evidence type="ECO:0000256" key="2">
    <source>
        <dbReference type="SAM" id="MobiDB-lite"/>
    </source>
</evidence>
<dbReference type="EMBL" id="FPBV01000005">
    <property type="protein sequence ID" value="SFU65537.1"/>
    <property type="molecule type" value="Genomic_DNA"/>
</dbReference>
<dbReference type="Gene3D" id="1.10.10.10">
    <property type="entry name" value="Winged helix-like DNA-binding domain superfamily/Winged helix DNA-binding domain"/>
    <property type="match status" value="1"/>
</dbReference>
<feature type="domain" description="HTH marR-type" evidence="3">
    <location>
        <begin position="7"/>
        <end position="138"/>
    </location>
</feature>
<proteinExistence type="predicted"/>
<feature type="region of interest" description="Disordered" evidence="2">
    <location>
        <begin position="142"/>
        <end position="179"/>
    </location>
</feature>
<keyword evidence="1 4" id="KW-0238">DNA-binding</keyword>
<dbReference type="InterPro" id="IPR011991">
    <property type="entry name" value="ArsR-like_HTH"/>
</dbReference>
<dbReference type="GO" id="GO:0003700">
    <property type="term" value="F:DNA-binding transcription factor activity"/>
    <property type="evidence" value="ECO:0007669"/>
    <property type="project" value="InterPro"/>
</dbReference>
<evidence type="ECO:0000256" key="1">
    <source>
        <dbReference type="ARBA" id="ARBA00023125"/>
    </source>
</evidence>
<dbReference type="InterPro" id="IPR000835">
    <property type="entry name" value="HTH_MarR-typ"/>
</dbReference>
<protein>
    <submittedName>
        <fullName evidence="4">DNA-binding transcriptional regulator, MarR family</fullName>
    </submittedName>
</protein>
<dbReference type="PROSITE" id="PS50995">
    <property type="entry name" value="HTH_MARR_2"/>
    <property type="match status" value="1"/>
</dbReference>
<dbReference type="Proteomes" id="UP000183508">
    <property type="component" value="Unassembled WGS sequence"/>
</dbReference>
<dbReference type="STRING" id="392015.SAMN05421543_105163"/>
<keyword evidence="5" id="KW-1185">Reference proteome</keyword>
<evidence type="ECO:0000259" key="3">
    <source>
        <dbReference type="PROSITE" id="PS50995"/>
    </source>
</evidence>
<evidence type="ECO:0000313" key="4">
    <source>
        <dbReference type="EMBL" id="SFU65537.1"/>
    </source>
</evidence>
<dbReference type="PANTHER" id="PTHR33164">
    <property type="entry name" value="TRANSCRIPTIONAL REGULATOR, MARR FAMILY"/>
    <property type="match status" value="1"/>
</dbReference>
<dbReference type="InterPro" id="IPR036390">
    <property type="entry name" value="WH_DNA-bd_sf"/>
</dbReference>
<dbReference type="eggNOG" id="COG1846">
    <property type="taxonomic scope" value="Bacteria"/>
</dbReference>
<dbReference type="GO" id="GO:0003677">
    <property type="term" value="F:DNA binding"/>
    <property type="evidence" value="ECO:0007669"/>
    <property type="project" value="UniProtKB-KW"/>
</dbReference>